<dbReference type="EMBL" id="BMIS01000012">
    <property type="protein sequence ID" value="GGE75649.1"/>
    <property type="molecule type" value="Genomic_DNA"/>
</dbReference>
<dbReference type="NCBIfam" id="TIGR00151">
    <property type="entry name" value="ispF"/>
    <property type="match status" value="1"/>
</dbReference>
<feature type="binding site" evidence="11">
    <location>
        <position position="406"/>
    </location>
    <ligand>
        <name>4-CDP-2-C-methyl-D-erythritol 2-phosphate</name>
        <dbReference type="ChEBI" id="CHEBI:57919"/>
    </ligand>
</feature>
<evidence type="ECO:0000313" key="14">
    <source>
        <dbReference type="EMBL" id="GGE75649.1"/>
    </source>
</evidence>
<feature type="site" description="Transition state stabilizer" evidence="11">
    <location>
        <position position="397"/>
    </location>
</feature>
<dbReference type="InterPro" id="IPR036571">
    <property type="entry name" value="MECDP_synthase_sf"/>
</dbReference>
<dbReference type="Proteomes" id="UP000633136">
    <property type="component" value="Unassembled WGS sequence"/>
</dbReference>
<accession>A0A917AU50</accession>
<comment type="caution">
    <text evidence="11">Lacks conserved residue(s) required for the propagation of feature annotation.</text>
</comment>
<keyword evidence="6" id="KW-0548">Nucleotidyltransferase</keyword>
<comment type="cofactor">
    <cofactor evidence="11">
        <name>a divalent metal cation</name>
        <dbReference type="ChEBI" id="CHEBI:60240"/>
    </cofactor>
    <text evidence="11">Binds 1 divalent metal cation per subunit.</text>
</comment>
<dbReference type="InterPro" id="IPR020555">
    <property type="entry name" value="MECDP_synthase_CS"/>
</dbReference>
<comment type="pathway">
    <text evidence="2 11">Isoprenoid biosynthesis; isopentenyl diphosphate biosynthesis via DXP pathway; isopentenyl diphosphate from 1-deoxy-D-xylulose 5-phosphate: step 4/6.</text>
</comment>
<feature type="binding site" evidence="11">
    <location>
        <begin position="296"/>
        <end position="297"/>
    </location>
    <ligand>
        <name>4-CDP-2-C-methyl-D-erythritol 2-phosphate</name>
        <dbReference type="ChEBI" id="CHEBI:57919"/>
    </ligand>
</feature>
<evidence type="ECO:0000256" key="6">
    <source>
        <dbReference type="ARBA" id="ARBA00022695"/>
    </source>
</evidence>
<dbReference type="CDD" id="cd02516">
    <property type="entry name" value="CDP-ME_synthetase"/>
    <property type="match status" value="1"/>
</dbReference>
<feature type="domain" description="2-C-methyl-D-erythritol 2,4-cyclodiphosphate synthase" evidence="13">
    <location>
        <begin position="261"/>
        <end position="418"/>
    </location>
</feature>
<evidence type="ECO:0000256" key="7">
    <source>
        <dbReference type="ARBA" id="ARBA00022723"/>
    </source>
</evidence>
<evidence type="ECO:0000256" key="10">
    <source>
        <dbReference type="ARBA" id="ARBA00023268"/>
    </source>
</evidence>
<feature type="site" description="Transition state stabilizer" evidence="11">
    <location>
        <position position="296"/>
    </location>
</feature>
<reference evidence="14" key="2">
    <citation type="submission" date="2020-09" db="EMBL/GenBank/DDBJ databases">
        <authorList>
            <person name="Sun Q."/>
            <person name="Zhou Y."/>
        </authorList>
    </citation>
    <scope>NUCLEOTIDE SEQUENCE</scope>
    <source>
        <strain evidence="14">CGMCC 1.15388</strain>
    </source>
</reference>
<dbReference type="GO" id="GO:0046872">
    <property type="term" value="F:metal ion binding"/>
    <property type="evidence" value="ECO:0007669"/>
    <property type="project" value="UniProtKB-KW"/>
</dbReference>
<dbReference type="FunFam" id="3.30.1330.50:FF:000003">
    <property type="entry name" value="2-C-methyl-D-erythritol 2,4-cyclodiphosphate synthase"/>
    <property type="match status" value="1"/>
</dbReference>
<dbReference type="Gene3D" id="3.90.550.10">
    <property type="entry name" value="Spore Coat Polysaccharide Biosynthesis Protein SpsA, Chain A"/>
    <property type="match status" value="1"/>
</dbReference>
<evidence type="ECO:0000256" key="9">
    <source>
        <dbReference type="ARBA" id="ARBA00023239"/>
    </source>
</evidence>
<feature type="binding site" evidence="11">
    <location>
        <begin position="396"/>
        <end position="399"/>
    </location>
    <ligand>
        <name>4-CDP-2-C-methyl-D-erythritol 2-phosphate</name>
        <dbReference type="ChEBI" id="CHEBI:57919"/>
    </ligand>
</feature>
<dbReference type="PROSITE" id="PS01295">
    <property type="entry name" value="ISPD"/>
    <property type="match status" value="1"/>
</dbReference>
<dbReference type="PANTHER" id="PTHR43181">
    <property type="entry name" value="2-C-METHYL-D-ERYTHRITOL 2,4-CYCLODIPHOSPHATE SYNTHASE, CHLOROPLASTIC"/>
    <property type="match status" value="1"/>
</dbReference>
<evidence type="ECO:0000256" key="4">
    <source>
        <dbReference type="ARBA" id="ARBA00012579"/>
    </source>
</evidence>
<evidence type="ECO:0000313" key="15">
    <source>
        <dbReference type="Proteomes" id="UP000633136"/>
    </source>
</evidence>
<keyword evidence="5" id="KW-0808">Transferase</keyword>
<dbReference type="GO" id="GO:0008685">
    <property type="term" value="F:2-C-methyl-D-erythritol 2,4-cyclodiphosphate synthase activity"/>
    <property type="evidence" value="ECO:0007669"/>
    <property type="project" value="UniProtKB-UniRule"/>
</dbReference>
<evidence type="ECO:0000256" key="3">
    <source>
        <dbReference type="ARBA" id="ARBA00008480"/>
    </source>
</evidence>
<evidence type="ECO:0000256" key="8">
    <source>
        <dbReference type="ARBA" id="ARBA00023229"/>
    </source>
</evidence>
<name>A0A917AU50_9MICC</name>
<dbReference type="CDD" id="cd00554">
    <property type="entry name" value="MECDP_synthase"/>
    <property type="match status" value="1"/>
</dbReference>
<protein>
    <recommendedName>
        <fullName evidence="4 11">2-C-methyl-D-erythritol 2,4-cyclodiphosphate synthase</fullName>
        <shortName evidence="11">MECDP-synthase</shortName>
        <shortName evidence="11">MECPP-synthase</shortName>
        <shortName evidence="11">MECPS</shortName>
        <ecNumber evidence="4 11">4.6.1.12</ecNumber>
    </recommendedName>
</protein>
<dbReference type="GO" id="GO:0016114">
    <property type="term" value="P:terpenoid biosynthetic process"/>
    <property type="evidence" value="ECO:0007669"/>
    <property type="project" value="InterPro"/>
</dbReference>
<organism evidence="14 15">
    <name type="scientific">Nesterenkonia cremea</name>
    <dbReference type="NCBI Taxonomy" id="1882340"/>
    <lineage>
        <taxon>Bacteria</taxon>
        <taxon>Bacillati</taxon>
        <taxon>Actinomycetota</taxon>
        <taxon>Actinomycetes</taxon>
        <taxon>Micrococcales</taxon>
        <taxon>Micrococcaceae</taxon>
        <taxon>Nesterenkonia</taxon>
    </lineage>
</organism>
<reference evidence="14" key="1">
    <citation type="journal article" date="2014" name="Int. J. Syst. Evol. Microbiol.">
        <title>Complete genome sequence of Corynebacterium casei LMG S-19264T (=DSM 44701T), isolated from a smear-ripened cheese.</title>
        <authorList>
            <consortium name="US DOE Joint Genome Institute (JGI-PGF)"/>
            <person name="Walter F."/>
            <person name="Albersmeier A."/>
            <person name="Kalinowski J."/>
            <person name="Ruckert C."/>
        </authorList>
    </citation>
    <scope>NUCLEOTIDE SEQUENCE</scope>
    <source>
        <strain evidence="14">CGMCC 1.15388</strain>
    </source>
</reference>
<feature type="binding site" evidence="11">
    <location>
        <begin position="318"/>
        <end position="320"/>
    </location>
    <ligand>
        <name>4-CDP-2-C-methyl-D-erythritol 2-phosphate</name>
        <dbReference type="ChEBI" id="CHEBI:57919"/>
    </ligand>
</feature>
<dbReference type="HAMAP" id="MF_00107">
    <property type="entry name" value="IspF"/>
    <property type="match status" value="1"/>
</dbReference>
<dbReference type="GO" id="GO:0019288">
    <property type="term" value="P:isopentenyl diphosphate biosynthetic process, methylerythritol 4-phosphate pathway"/>
    <property type="evidence" value="ECO:0007669"/>
    <property type="project" value="UniProtKB-UniRule"/>
</dbReference>
<feature type="binding site" evidence="11">
    <location>
        <begin position="267"/>
        <end position="269"/>
    </location>
    <ligand>
        <name>4-CDP-2-C-methyl-D-erythritol 2-phosphate</name>
        <dbReference type="ChEBI" id="CHEBI:57919"/>
    </ligand>
</feature>
<dbReference type="SUPFAM" id="SSF69765">
    <property type="entry name" value="IpsF-like"/>
    <property type="match status" value="1"/>
</dbReference>
<dbReference type="InterPro" id="IPR003526">
    <property type="entry name" value="MECDP_synthase"/>
</dbReference>
<evidence type="ECO:0000259" key="13">
    <source>
        <dbReference type="Pfam" id="PF02542"/>
    </source>
</evidence>
<feature type="binding site" evidence="11">
    <location>
        <position position="403"/>
    </location>
    <ligand>
        <name>4-CDP-2-C-methyl-D-erythritol 2-phosphate</name>
        <dbReference type="ChEBI" id="CHEBI:57919"/>
    </ligand>
</feature>
<dbReference type="AlphaFoldDB" id="A0A917AU50"/>
<evidence type="ECO:0000256" key="11">
    <source>
        <dbReference type="HAMAP-Rule" id="MF_00107"/>
    </source>
</evidence>
<keyword evidence="8 11" id="KW-0414">Isoprene biosynthesis</keyword>
<evidence type="ECO:0000256" key="12">
    <source>
        <dbReference type="RuleBase" id="RU004395"/>
    </source>
</evidence>
<comment type="caution">
    <text evidence="14">The sequence shown here is derived from an EMBL/GenBank/DDBJ whole genome shotgun (WGS) entry which is preliminary data.</text>
</comment>
<evidence type="ECO:0000256" key="5">
    <source>
        <dbReference type="ARBA" id="ARBA00022679"/>
    </source>
</evidence>
<feature type="binding site" evidence="11">
    <location>
        <position position="267"/>
    </location>
    <ligand>
        <name>a divalent metal cation</name>
        <dbReference type="ChEBI" id="CHEBI:60240"/>
    </ligand>
</feature>
<dbReference type="EC" id="4.6.1.12" evidence="4 11"/>
<gene>
    <name evidence="11" type="primary">ispF</name>
    <name evidence="14" type="ORF">GCM10011401_23740</name>
</gene>
<comment type="catalytic activity">
    <reaction evidence="1 11 12">
        <text>4-CDP-2-C-methyl-D-erythritol 2-phosphate = 2-C-methyl-D-erythritol 2,4-cyclic diphosphate + CMP</text>
        <dbReference type="Rhea" id="RHEA:23864"/>
        <dbReference type="ChEBI" id="CHEBI:57919"/>
        <dbReference type="ChEBI" id="CHEBI:58483"/>
        <dbReference type="ChEBI" id="CHEBI:60377"/>
        <dbReference type="EC" id="4.6.1.12"/>
    </reaction>
</comment>
<dbReference type="GO" id="GO:0070567">
    <property type="term" value="F:cytidylyltransferase activity"/>
    <property type="evidence" value="ECO:0007669"/>
    <property type="project" value="InterPro"/>
</dbReference>
<sequence>MGAGSGQRLGYGQPKASVDLAGHPIISRALEPLTPELSIGVVVLVLPREEPHHSAMAAAAEGPAARCGAEVITIAGGSSRPASVRAGLEAVRSHGEPLGWDPQHTAVLIHDAARPLTPTEVFSRVFETVEQGHRAVVPALAVTDTIKATQKFDAARSCEDSPAQPQPETVRETLPRAELRAVQTPQGFSLEFLQQAFAHIGELPDEAADRLTDEAMIAEDMGVPVALVPGSEQSLKITTPTDLITAEALMQASHPAPPIPRTGIGHDVHALADLDEQRELWLAGLHWPGEQGLSGHSDGDAVAHAACDALFSAAGIGDLGVHFGADTIGTSRPELEGAHGAVLLAEAARLVREAGFEIGNIAVQLVARRPKFGPRREEAQQVLSEAAGAPVSVSATTSDGLGFTGRSEGVLATATALVCPADAAHRR</sequence>
<keyword evidence="9 11" id="KW-0456">Lyase</keyword>
<dbReference type="InterPro" id="IPR034683">
    <property type="entry name" value="IspD/TarI"/>
</dbReference>
<keyword evidence="7 11" id="KW-0479">Metal-binding</keyword>
<evidence type="ECO:0000256" key="2">
    <source>
        <dbReference type="ARBA" id="ARBA00004709"/>
    </source>
</evidence>
<dbReference type="PANTHER" id="PTHR43181:SF1">
    <property type="entry name" value="2-C-METHYL-D-ERYTHRITOL 2,4-CYCLODIPHOSPHATE SYNTHASE, CHLOROPLASTIC"/>
    <property type="match status" value="1"/>
</dbReference>
<dbReference type="InterPro" id="IPR029044">
    <property type="entry name" value="Nucleotide-diphossugar_trans"/>
</dbReference>
<comment type="function">
    <text evidence="11">Involved in the biosynthesis of isopentenyl diphosphate (IPP) and dimethylallyl diphosphate (DMAPP), two major building blocks of isoprenoid compounds. Catalyzes the conversion of 4-diphosphocytidyl-2-C-methyl-D-erythritol 2-phosphate (CDP-ME2P) to 2-C-methyl-D-erythritol 2,4-cyclodiphosphate (ME-CPP) with a corresponding release of cytidine 5-monophosphate (CMP).</text>
</comment>
<feature type="binding site" evidence="11">
    <location>
        <position position="269"/>
    </location>
    <ligand>
        <name>a divalent metal cation</name>
        <dbReference type="ChEBI" id="CHEBI:60240"/>
    </ligand>
</feature>
<dbReference type="InterPro" id="IPR018294">
    <property type="entry name" value="ISPD_synthase_CS"/>
</dbReference>
<comment type="subunit">
    <text evidence="11">Homotrimer.</text>
</comment>
<dbReference type="Gene3D" id="3.30.1330.50">
    <property type="entry name" value="2-C-methyl-D-erythritol 2,4-cyclodiphosphate synthase"/>
    <property type="match status" value="1"/>
</dbReference>
<keyword evidence="10" id="KW-0511">Multifunctional enzyme</keyword>
<comment type="similarity">
    <text evidence="3 11 12">Belongs to the IspF family.</text>
</comment>
<dbReference type="PROSITE" id="PS01350">
    <property type="entry name" value="ISPF"/>
    <property type="match status" value="1"/>
</dbReference>
<dbReference type="SUPFAM" id="SSF53448">
    <property type="entry name" value="Nucleotide-diphospho-sugar transferases"/>
    <property type="match status" value="1"/>
</dbReference>
<dbReference type="Pfam" id="PF01128">
    <property type="entry name" value="IspD"/>
    <property type="match status" value="1"/>
</dbReference>
<proteinExistence type="inferred from homology"/>
<keyword evidence="15" id="KW-1185">Reference proteome</keyword>
<feature type="binding site" evidence="11">
    <location>
        <position position="304"/>
    </location>
    <ligand>
        <name>a divalent metal cation</name>
        <dbReference type="ChEBI" id="CHEBI:60240"/>
    </ligand>
</feature>
<dbReference type="Pfam" id="PF02542">
    <property type="entry name" value="YgbB"/>
    <property type="match status" value="1"/>
</dbReference>
<evidence type="ECO:0000256" key="1">
    <source>
        <dbReference type="ARBA" id="ARBA00000200"/>
    </source>
</evidence>